<sequence>MEDRKKLKTLCETRCMSRAEALTTFVKDFSVVVHALEHLENDGDVKAGEHVRVILRFEVIITLVTCDHVFSSLVGLTAILQEVSF</sequence>
<dbReference type="Proteomes" id="UP000828390">
    <property type="component" value="Unassembled WGS sequence"/>
</dbReference>
<evidence type="ECO:0000313" key="1">
    <source>
        <dbReference type="EMBL" id="KAH3868893.1"/>
    </source>
</evidence>
<accession>A0A9D4M3J6</accession>
<keyword evidence="2" id="KW-1185">Reference proteome</keyword>
<organism evidence="1 2">
    <name type="scientific">Dreissena polymorpha</name>
    <name type="common">Zebra mussel</name>
    <name type="synonym">Mytilus polymorpha</name>
    <dbReference type="NCBI Taxonomy" id="45954"/>
    <lineage>
        <taxon>Eukaryota</taxon>
        <taxon>Metazoa</taxon>
        <taxon>Spiralia</taxon>
        <taxon>Lophotrochozoa</taxon>
        <taxon>Mollusca</taxon>
        <taxon>Bivalvia</taxon>
        <taxon>Autobranchia</taxon>
        <taxon>Heteroconchia</taxon>
        <taxon>Euheterodonta</taxon>
        <taxon>Imparidentia</taxon>
        <taxon>Neoheterodontei</taxon>
        <taxon>Myida</taxon>
        <taxon>Dreissenoidea</taxon>
        <taxon>Dreissenidae</taxon>
        <taxon>Dreissena</taxon>
    </lineage>
</organism>
<proteinExistence type="predicted"/>
<evidence type="ECO:0000313" key="2">
    <source>
        <dbReference type="Proteomes" id="UP000828390"/>
    </source>
</evidence>
<dbReference type="EMBL" id="JAIWYP010000002">
    <property type="protein sequence ID" value="KAH3868893.1"/>
    <property type="molecule type" value="Genomic_DNA"/>
</dbReference>
<comment type="caution">
    <text evidence="1">The sequence shown here is derived from an EMBL/GenBank/DDBJ whole genome shotgun (WGS) entry which is preliminary data.</text>
</comment>
<gene>
    <name evidence="1" type="ORF">DPMN_032048</name>
</gene>
<reference evidence="1" key="2">
    <citation type="submission" date="2020-11" db="EMBL/GenBank/DDBJ databases">
        <authorList>
            <person name="McCartney M.A."/>
            <person name="Auch B."/>
            <person name="Kono T."/>
            <person name="Mallez S."/>
            <person name="Becker A."/>
            <person name="Gohl D.M."/>
            <person name="Silverstein K.A.T."/>
            <person name="Koren S."/>
            <person name="Bechman K.B."/>
            <person name="Herman A."/>
            <person name="Abrahante J.E."/>
            <person name="Garbe J."/>
        </authorList>
    </citation>
    <scope>NUCLEOTIDE SEQUENCE</scope>
    <source>
        <strain evidence="1">Duluth1</strain>
        <tissue evidence="1">Whole animal</tissue>
    </source>
</reference>
<name>A0A9D4M3J6_DREPO</name>
<protein>
    <submittedName>
        <fullName evidence="1">Uncharacterized protein</fullName>
    </submittedName>
</protein>
<reference evidence="1" key="1">
    <citation type="journal article" date="2019" name="bioRxiv">
        <title>The Genome of the Zebra Mussel, Dreissena polymorpha: A Resource for Invasive Species Research.</title>
        <authorList>
            <person name="McCartney M.A."/>
            <person name="Auch B."/>
            <person name="Kono T."/>
            <person name="Mallez S."/>
            <person name="Zhang Y."/>
            <person name="Obille A."/>
            <person name="Becker A."/>
            <person name="Abrahante J.E."/>
            <person name="Garbe J."/>
            <person name="Badalamenti J.P."/>
            <person name="Herman A."/>
            <person name="Mangelson H."/>
            <person name="Liachko I."/>
            <person name="Sullivan S."/>
            <person name="Sone E.D."/>
            <person name="Koren S."/>
            <person name="Silverstein K.A.T."/>
            <person name="Beckman K.B."/>
            <person name="Gohl D.M."/>
        </authorList>
    </citation>
    <scope>NUCLEOTIDE SEQUENCE</scope>
    <source>
        <strain evidence="1">Duluth1</strain>
        <tissue evidence="1">Whole animal</tissue>
    </source>
</reference>
<dbReference type="AlphaFoldDB" id="A0A9D4M3J6"/>